<comment type="similarity">
    <text evidence="2">Belongs to the frataxin family.</text>
</comment>
<feature type="domain" description="Alpha-carbonic anhydrase" evidence="13">
    <location>
        <begin position="1"/>
        <end position="206"/>
    </location>
</feature>
<dbReference type="Proteomes" id="UP000648187">
    <property type="component" value="Unassembled WGS sequence"/>
</dbReference>
<gene>
    <name evidence="14" type="ORF">HW555_012865</name>
</gene>
<dbReference type="GO" id="GO:0005739">
    <property type="term" value="C:mitochondrion"/>
    <property type="evidence" value="ECO:0007669"/>
    <property type="project" value="UniProtKB-SubCell"/>
</dbReference>
<comment type="catalytic activity">
    <reaction evidence="12">
        <text>4 Fe(2+) + O2 + 4 H(+) = 4 Fe(3+) + 2 H2O</text>
        <dbReference type="Rhea" id="RHEA:11148"/>
        <dbReference type="ChEBI" id="CHEBI:15377"/>
        <dbReference type="ChEBI" id="CHEBI:15378"/>
        <dbReference type="ChEBI" id="CHEBI:15379"/>
        <dbReference type="ChEBI" id="CHEBI:29033"/>
        <dbReference type="ChEBI" id="CHEBI:29034"/>
        <dbReference type="EC" id="1.16.3.1"/>
    </reaction>
</comment>
<dbReference type="AlphaFoldDB" id="A0A835G4D7"/>
<evidence type="ECO:0000256" key="1">
    <source>
        <dbReference type="ARBA" id="ARBA00004173"/>
    </source>
</evidence>
<dbReference type="GO" id="GO:0016226">
    <property type="term" value="P:iron-sulfur cluster assembly"/>
    <property type="evidence" value="ECO:0007669"/>
    <property type="project" value="InterPro"/>
</dbReference>
<dbReference type="PROSITE" id="PS50810">
    <property type="entry name" value="FRATAXIN_2"/>
    <property type="match status" value="1"/>
</dbReference>
<keyword evidence="8" id="KW-0560">Oxidoreductase</keyword>
<dbReference type="Gene3D" id="3.10.200.10">
    <property type="entry name" value="Alpha carbonic anhydrase"/>
    <property type="match status" value="1"/>
</dbReference>
<sequence length="1232" mass="139964">MVVISSKWKAERPYLEGGPFLEKHVLSQIHFHWGADMMEGSDHTVDKRRYPGSNKPNKKAKPIKNIIYNSASCEAPKATVLQFCICMLTLQITKETYGVNPDERLSWVIEGFKRIQEAQKNTRIGPLPMSRLLPMFYEDYFLYWGGLETVKGDSYAIKWLIPRITLFASFEQMSEFRKFWGPWDEPNLRNFRPLRERGDRHVFFINAHWNQYNSLLPIPRLPEPSISILSPAYRKNSWLLPIQNRIKDNEFGMDSQDKKPNEGATHAVCYSAYKKMLRNILRTSRWLARRQINSVAPVLLRHYPRISSEATSFSFDRQFSSTPPTSQVSEVDQAVFEEICNETLESLCEYFEEIVDSSPNLKGADVTFSDGVLTIALGNYGTYVINRQTPNKQIWLSSPVSGPKRYDLVLKDGGHWVYKHDGISLHKLLQEEISKIVTSKVEFNKCSHSLVIEDGNIMDRIPILLQRDLEYYQKNQTVLSETICKGVVGGRLDFPRNASFASVKIVLWLEEEFSIAFKQGSGMFVITKEDEKSDIGVAKTSDPDKFVQLAVKSGDSLLEHLHMLAQEALDHADLPVLTATLGAAALLKNSLYCYVQHIEDSGNPERYSQIQSCYKRYTTMSEAVGERVLDLHNRVLSLYILQDSGGRPIDGNTRTVHETGTPSVQGWWLYMNGSRRDLWDTVPPRMAQRIFAGMLNETLTILTVRYCQTRDVRDVHAKCNELFKCFVYRGADLHFIHQEFKEKDPPSIPRECPFPWFTFVSPMLFDKLDDPSVRSTHDLSNKTAFGLELIVLLAQPQPNWALIVKVLMMRDCHLSRMLLIRAIRHMSTDNLRWPADGLWYSVHDRQKKCNGFLCTADGFCRFKAGEEFARVAGALTYVLASIGSKAELKSTLCYALEISGRDWSACLDKRQVWCDRRPPWLAGILALVGSILQFIPPILVNAVQSGASMYQTMALCLSCISRSLDCVPRCFVNACSIIEGTLPSHINPVGGSVLLQMLVTVTYEEIQKWAEEEVEKEKAATSSLSFDGSHSSPSSIALAVAEALCSIDEDDKHTRDIQLLIEKAKRKVVLSEQFGLEDFPEFAELFEEGDVPGSNAERASDAAALTSQILMKPPGRDSLRVIYEHLALHSEWIYKELGIRDSCDIDIPTNKTPLLYTMFHIGKQPFDQFLRGEWPLPWSKLVAVAKAWSGLEGVRVHINRRTDVRNMKSQGKSNKQLMQLCSLFKSNSEGLL</sequence>
<dbReference type="GO" id="GO:0006826">
    <property type="term" value="P:iron ion transport"/>
    <property type="evidence" value="ECO:0007669"/>
    <property type="project" value="UniProtKB-KW"/>
</dbReference>
<keyword evidence="7" id="KW-0809">Transit peptide</keyword>
<dbReference type="GO" id="GO:0006879">
    <property type="term" value="P:intracellular iron ion homeostasis"/>
    <property type="evidence" value="ECO:0007669"/>
    <property type="project" value="UniProtKB-KW"/>
</dbReference>
<evidence type="ECO:0000313" key="14">
    <source>
        <dbReference type="EMBL" id="KAF9406946.1"/>
    </source>
</evidence>
<evidence type="ECO:0000256" key="2">
    <source>
        <dbReference type="ARBA" id="ARBA00008183"/>
    </source>
</evidence>
<keyword evidence="6" id="KW-0410">Iron transport</keyword>
<dbReference type="EMBL" id="JACKWZ010000527">
    <property type="protein sequence ID" value="KAF9406946.1"/>
    <property type="molecule type" value="Genomic_DNA"/>
</dbReference>
<dbReference type="SMART" id="SM01057">
    <property type="entry name" value="Carb_anhydrase"/>
    <property type="match status" value="1"/>
</dbReference>
<evidence type="ECO:0000256" key="7">
    <source>
        <dbReference type="ARBA" id="ARBA00022946"/>
    </source>
</evidence>
<dbReference type="PANTHER" id="PTHR33960:SF1">
    <property type="entry name" value="SIMILAR TO KIAA0825 PROTEIN"/>
    <property type="match status" value="1"/>
</dbReference>
<dbReference type="SUPFAM" id="SSF51069">
    <property type="entry name" value="Carbonic anhydrase"/>
    <property type="match status" value="1"/>
</dbReference>
<dbReference type="Pfam" id="PF14906">
    <property type="entry name" value="DUF4495"/>
    <property type="match status" value="1"/>
</dbReference>
<keyword evidence="15" id="KW-1185">Reference proteome</keyword>
<dbReference type="CDD" id="cd00503">
    <property type="entry name" value="Frataxin"/>
    <property type="match status" value="1"/>
</dbReference>
<evidence type="ECO:0000256" key="4">
    <source>
        <dbReference type="ARBA" id="ARBA00022434"/>
    </source>
</evidence>
<dbReference type="GO" id="GO:0004322">
    <property type="term" value="F:ferroxidase activity"/>
    <property type="evidence" value="ECO:0007669"/>
    <property type="project" value="UniProtKB-EC"/>
</dbReference>
<dbReference type="Pfam" id="PF00194">
    <property type="entry name" value="Carb_anhydrase"/>
    <property type="match status" value="1"/>
</dbReference>
<dbReference type="GO" id="GO:0008199">
    <property type="term" value="F:ferric iron binding"/>
    <property type="evidence" value="ECO:0007669"/>
    <property type="project" value="InterPro"/>
</dbReference>
<dbReference type="Pfam" id="PF01491">
    <property type="entry name" value="Frataxin_Cyay"/>
    <property type="match status" value="1"/>
</dbReference>
<evidence type="ECO:0000259" key="13">
    <source>
        <dbReference type="PROSITE" id="PS51144"/>
    </source>
</evidence>
<dbReference type="SMART" id="SM01219">
    <property type="entry name" value="Frataxin_Cyay"/>
    <property type="match status" value="1"/>
</dbReference>
<dbReference type="Gene3D" id="3.30.920.10">
    <property type="entry name" value="Frataxin/CyaY"/>
    <property type="match status" value="1"/>
</dbReference>
<evidence type="ECO:0000256" key="12">
    <source>
        <dbReference type="ARBA" id="ARBA00047990"/>
    </source>
</evidence>
<dbReference type="PANTHER" id="PTHR33960">
    <property type="entry name" value="SIMILAR TO KIAA0825 PROTEIN"/>
    <property type="match status" value="1"/>
</dbReference>
<evidence type="ECO:0000256" key="3">
    <source>
        <dbReference type="ARBA" id="ARBA00013107"/>
    </source>
</evidence>
<dbReference type="InterPro" id="IPR036524">
    <property type="entry name" value="Frataxin/CyaY_sf"/>
</dbReference>
<evidence type="ECO:0000256" key="11">
    <source>
        <dbReference type="ARBA" id="ARBA00023128"/>
    </source>
</evidence>
<proteinExistence type="inferred from homology"/>
<dbReference type="InterPro" id="IPR001148">
    <property type="entry name" value="CA_dom"/>
</dbReference>
<dbReference type="InterPro" id="IPR017789">
    <property type="entry name" value="Frataxin"/>
</dbReference>
<comment type="subcellular location">
    <subcellularLocation>
        <location evidence="1">Mitochondrion</location>
    </subcellularLocation>
</comment>
<dbReference type="InterPro" id="IPR020895">
    <property type="entry name" value="Frataxin_CS"/>
</dbReference>
<dbReference type="PROSITE" id="PS01344">
    <property type="entry name" value="FRATAXIN_1"/>
    <property type="match status" value="1"/>
</dbReference>
<dbReference type="InterPro" id="IPR036398">
    <property type="entry name" value="CA_dom_sf"/>
</dbReference>
<name>A0A835G4D7_SPOEX</name>
<evidence type="ECO:0000256" key="8">
    <source>
        <dbReference type="ARBA" id="ARBA00023002"/>
    </source>
</evidence>
<evidence type="ECO:0000256" key="10">
    <source>
        <dbReference type="ARBA" id="ARBA00023065"/>
    </source>
</evidence>
<dbReference type="InterPro" id="IPR002908">
    <property type="entry name" value="Frataxin/CyaY"/>
</dbReference>
<evidence type="ECO:0000313" key="15">
    <source>
        <dbReference type="Proteomes" id="UP000648187"/>
    </source>
</evidence>
<dbReference type="EC" id="1.16.3.1" evidence="3"/>
<keyword evidence="5" id="KW-0813">Transport</keyword>
<evidence type="ECO:0000256" key="5">
    <source>
        <dbReference type="ARBA" id="ARBA00022448"/>
    </source>
</evidence>
<keyword evidence="11" id="KW-0496">Mitochondrion</keyword>
<comment type="caution">
    <text evidence="14">The sequence shown here is derived from an EMBL/GenBank/DDBJ whole genome shotgun (WGS) entry which is preliminary data.</text>
</comment>
<dbReference type="SUPFAM" id="SSF55387">
    <property type="entry name" value="Frataxin/Nqo15-like"/>
    <property type="match status" value="1"/>
</dbReference>
<reference evidence="14" key="1">
    <citation type="submission" date="2020-08" db="EMBL/GenBank/DDBJ databases">
        <title>Spodoptera exigua strain:BAW_Kor-Di-RS1 Genome sequencing and assembly.</title>
        <authorList>
            <person name="Kim J."/>
            <person name="Nam H.Y."/>
            <person name="Kwon M."/>
            <person name="Choi J.H."/>
            <person name="Cho S.R."/>
            <person name="Kim G.-H."/>
        </authorList>
    </citation>
    <scope>NUCLEOTIDE SEQUENCE</scope>
    <source>
        <strain evidence="14">BAW_Kor-Di-RS1</strain>
        <tissue evidence="14">Whole-body</tissue>
    </source>
</reference>
<organism evidence="14 15">
    <name type="scientific">Spodoptera exigua</name>
    <name type="common">Beet armyworm</name>
    <name type="synonym">Noctua fulgens</name>
    <dbReference type="NCBI Taxonomy" id="7107"/>
    <lineage>
        <taxon>Eukaryota</taxon>
        <taxon>Metazoa</taxon>
        <taxon>Ecdysozoa</taxon>
        <taxon>Arthropoda</taxon>
        <taxon>Hexapoda</taxon>
        <taxon>Insecta</taxon>
        <taxon>Pterygota</taxon>
        <taxon>Neoptera</taxon>
        <taxon>Endopterygota</taxon>
        <taxon>Lepidoptera</taxon>
        <taxon>Glossata</taxon>
        <taxon>Ditrysia</taxon>
        <taxon>Noctuoidea</taxon>
        <taxon>Noctuidae</taxon>
        <taxon>Amphipyrinae</taxon>
        <taxon>Spodoptera</taxon>
    </lineage>
</organism>
<evidence type="ECO:0000256" key="6">
    <source>
        <dbReference type="ARBA" id="ARBA00022496"/>
    </source>
</evidence>
<dbReference type="NCBIfam" id="TIGR03422">
    <property type="entry name" value="mito_frataxin"/>
    <property type="match status" value="1"/>
</dbReference>
<keyword evidence="10" id="KW-0406">Ion transport</keyword>
<dbReference type="NCBIfam" id="TIGR03421">
    <property type="entry name" value="FeS_CyaY"/>
    <property type="match status" value="1"/>
</dbReference>
<keyword evidence="9" id="KW-0408">Iron</keyword>
<protein>
    <recommendedName>
        <fullName evidence="3">ferroxidase</fullName>
        <ecNumber evidence="3">1.16.3.1</ecNumber>
    </recommendedName>
</protein>
<accession>A0A835G4D7</accession>
<evidence type="ECO:0000256" key="9">
    <source>
        <dbReference type="ARBA" id="ARBA00023004"/>
    </source>
</evidence>
<dbReference type="InterPro" id="IPR027993">
    <property type="entry name" value="DUF4495"/>
</dbReference>
<dbReference type="PRINTS" id="PR00904">
    <property type="entry name" value="FRATAXIN"/>
</dbReference>
<dbReference type="PROSITE" id="PS51144">
    <property type="entry name" value="ALPHA_CA_2"/>
    <property type="match status" value="1"/>
</dbReference>
<keyword evidence="4" id="KW-0409">Iron storage</keyword>